<name>A0A9W6PL57_9ACTN</name>
<evidence type="ECO:0000259" key="2">
    <source>
        <dbReference type="SMART" id="SM00382"/>
    </source>
</evidence>
<dbReference type="RefSeq" id="WP_033257282.1">
    <property type="nucleotide sequence ID" value="NZ_BSRX01000031.1"/>
</dbReference>
<dbReference type="PANTHER" id="PTHR35894:SF1">
    <property type="entry name" value="PHOSPHORIBULOKINASE _ URIDINE KINASE FAMILY"/>
    <property type="match status" value="1"/>
</dbReference>
<comment type="caution">
    <text evidence="3">The sequence shown here is derived from an EMBL/GenBank/DDBJ whole genome shotgun (WGS) entry which is preliminary data.</text>
</comment>
<protein>
    <recommendedName>
        <fullName evidence="2">AAA+ ATPase domain-containing protein</fullName>
    </recommendedName>
</protein>
<dbReference type="CDD" id="cd00009">
    <property type="entry name" value="AAA"/>
    <property type="match status" value="1"/>
</dbReference>
<accession>A0A9W6PL57</accession>
<reference evidence="3" key="1">
    <citation type="submission" date="2023-02" db="EMBL/GenBank/DDBJ databases">
        <title>Kitasatospora phosalacinea NBRC 14362.</title>
        <authorList>
            <person name="Ichikawa N."/>
            <person name="Sato H."/>
            <person name="Tonouchi N."/>
        </authorList>
    </citation>
    <scope>NUCLEOTIDE SEQUENCE</scope>
    <source>
        <strain evidence="3">NBRC 14362</strain>
    </source>
</reference>
<feature type="domain" description="AAA+ ATPase" evidence="2">
    <location>
        <begin position="54"/>
        <end position="194"/>
    </location>
</feature>
<dbReference type="SMART" id="SM00382">
    <property type="entry name" value="AAA"/>
    <property type="match status" value="1"/>
</dbReference>
<dbReference type="SUPFAM" id="SSF52540">
    <property type="entry name" value="P-loop containing nucleoside triphosphate hydrolases"/>
    <property type="match status" value="1"/>
</dbReference>
<dbReference type="InterPro" id="IPR027417">
    <property type="entry name" value="P-loop_NTPase"/>
</dbReference>
<feature type="region of interest" description="Disordered" evidence="1">
    <location>
        <begin position="1"/>
        <end position="21"/>
    </location>
</feature>
<dbReference type="InterPro" id="IPR049945">
    <property type="entry name" value="AAA_22"/>
</dbReference>
<evidence type="ECO:0000313" key="4">
    <source>
        <dbReference type="Proteomes" id="UP001165143"/>
    </source>
</evidence>
<evidence type="ECO:0000313" key="3">
    <source>
        <dbReference type="EMBL" id="GLW56797.1"/>
    </source>
</evidence>
<dbReference type="Proteomes" id="UP001165143">
    <property type="component" value="Unassembled WGS sequence"/>
</dbReference>
<gene>
    <name evidence="3" type="ORF">Kpho01_48080</name>
</gene>
<dbReference type="OrthoDB" id="4180634at2"/>
<dbReference type="EMBL" id="BSRX01000031">
    <property type="protein sequence ID" value="GLW56797.1"/>
    <property type="molecule type" value="Genomic_DNA"/>
</dbReference>
<dbReference type="InterPro" id="IPR052026">
    <property type="entry name" value="ExeA_AAA_ATPase_DNA-bind"/>
</dbReference>
<dbReference type="Pfam" id="PF13401">
    <property type="entry name" value="AAA_22"/>
    <property type="match status" value="1"/>
</dbReference>
<dbReference type="GO" id="GO:0016887">
    <property type="term" value="F:ATP hydrolysis activity"/>
    <property type="evidence" value="ECO:0007669"/>
    <property type="project" value="InterPro"/>
</dbReference>
<dbReference type="PANTHER" id="PTHR35894">
    <property type="entry name" value="GENERAL SECRETION PATHWAY PROTEIN A-RELATED"/>
    <property type="match status" value="1"/>
</dbReference>
<sequence length="272" mass="30471">MNDHPDRPATAPEHRPGRIPAESHDHYLRLNGANAIGTLAARTTHADIEKTITRRSMMCIHGDVGLGKTFAVHAALRALAPHTLRLQFRQGANMSEIRGALWRALALDGEAPQSSDGADQAIMGALAKEPRVLLCDEAHWLSPTALEYFLYLWNDDATEMAVVFVGAENTRQKILQRRALASRVHTWQQFKPLSPKEVLSAIPVYHPIWRDADPQELILFADDSCHGNFRNWAKLTSHIQDATDEDPSRALTRDLIRWALAKTNSSIRRTEV</sequence>
<dbReference type="InterPro" id="IPR003593">
    <property type="entry name" value="AAA+_ATPase"/>
</dbReference>
<dbReference type="AlphaFoldDB" id="A0A9W6PL57"/>
<dbReference type="Gene3D" id="3.40.50.300">
    <property type="entry name" value="P-loop containing nucleotide triphosphate hydrolases"/>
    <property type="match status" value="1"/>
</dbReference>
<organism evidence="3 4">
    <name type="scientific">Kitasatospora phosalacinea</name>
    <dbReference type="NCBI Taxonomy" id="2065"/>
    <lineage>
        <taxon>Bacteria</taxon>
        <taxon>Bacillati</taxon>
        <taxon>Actinomycetota</taxon>
        <taxon>Actinomycetes</taxon>
        <taxon>Kitasatosporales</taxon>
        <taxon>Streptomycetaceae</taxon>
        <taxon>Kitasatospora</taxon>
    </lineage>
</organism>
<evidence type="ECO:0000256" key="1">
    <source>
        <dbReference type="SAM" id="MobiDB-lite"/>
    </source>
</evidence>
<proteinExistence type="predicted"/>